<dbReference type="PANTHER" id="PTHR30514">
    <property type="entry name" value="GLUCOKINASE"/>
    <property type="match status" value="1"/>
</dbReference>
<dbReference type="Gene3D" id="3.40.50.10490">
    <property type="entry name" value="Glucose-6-phosphate isomerase like protein, domain 1"/>
    <property type="match status" value="1"/>
</dbReference>
<sequence length="267" mass="30960">MMHNIEEAITIHYTKMFKTDKKIFEQIMADPAQYVGLSIHDMADRFDVSSPTILRAIKKIGYSGYPEFKLALDSFVNDKNQEKPVHKSSLFHEVINTYERSFSKLKELDMEKDIIEFVEWMHDSQDVKCIGFDNTGLAAQQLVYSLYSQGVFYEAITTETQMHYLSQSVKKEWVYIIYSVTAMDLYSELIDAANDAGAKTILITMNKDAEIAKKVSKSFVLPAASTFLREDGSLRQLDVRFEMFLFSEIISYYFNWIGDQREQKTKK</sequence>
<gene>
    <name evidence="2" type="ORF">JZO70_21005</name>
</gene>
<dbReference type="EMBL" id="JAFREM010000040">
    <property type="protein sequence ID" value="MBO1308666.1"/>
    <property type="molecule type" value="Genomic_DNA"/>
</dbReference>
<dbReference type="Gene3D" id="1.10.10.10">
    <property type="entry name" value="Winged helix-like DNA-binding domain superfamily/Winged helix DNA-binding domain"/>
    <property type="match status" value="1"/>
</dbReference>
<proteinExistence type="predicted"/>
<dbReference type="InterPro" id="IPR000281">
    <property type="entry name" value="HTH_RpiR"/>
</dbReference>
<accession>A0ABS3LGA5</accession>
<dbReference type="SUPFAM" id="SSF53697">
    <property type="entry name" value="SIS domain"/>
    <property type="match status" value="1"/>
</dbReference>
<feature type="domain" description="HTH rpiR-type" evidence="1">
    <location>
        <begin position="3"/>
        <end position="79"/>
    </location>
</feature>
<dbReference type="Pfam" id="PF01418">
    <property type="entry name" value="HTH_6"/>
    <property type="match status" value="1"/>
</dbReference>
<dbReference type="InterPro" id="IPR036388">
    <property type="entry name" value="WH-like_DNA-bd_sf"/>
</dbReference>
<evidence type="ECO:0000259" key="1">
    <source>
        <dbReference type="PROSITE" id="PS51071"/>
    </source>
</evidence>
<dbReference type="SUPFAM" id="SSF46689">
    <property type="entry name" value="Homeodomain-like"/>
    <property type="match status" value="1"/>
</dbReference>
<comment type="caution">
    <text evidence="2">The sequence shown here is derived from an EMBL/GenBank/DDBJ whole genome shotgun (WGS) entry which is preliminary data.</text>
</comment>
<reference evidence="2 3" key="1">
    <citation type="submission" date="2021-03" db="EMBL/GenBank/DDBJ databases">
        <title>Enterococcal diversity collection.</title>
        <authorList>
            <person name="Gilmore M.S."/>
            <person name="Schwartzman J."/>
            <person name="Van Tyne D."/>
            <person name="Martin M."/>
            <person name="Earl A.M."/>
            <person name="Manson A.L."/>
            <person name="Straub T."/>
            <person name="Salamzade R."/>
            <person name="Saavedra J."/>
            <person name="Lebreton F."/>
            <person name="Prichula J."/>
            <person name="Schaufler K."/>
            <person name="Gaca A."/>
            <person name="Sgardioli B."/>
            <person name="Wagenaar J."/>
            <person name="Strong T."/>
        </authorList>
    </citation>
    <scope>NUCLEOTIDE SEQUENCE [LARGE SCALE GENOMIC DNA]</scope>
    <source>
        <strain evidence="2 3">669A</strain>
    </source>
</reference>
<dbReference type="InterPro" id="IPR009057">
    <property type="entry name" value="Homeodomain-like_sf"/>
</dbReference>
<organism evidence="2 3">
    <name type="scientific">Candidatus Enterococcus moelleringii</name>
    <dbReference type="NCBI Taxonomy" id="2815325"/>
    <lineage>
        <taxon>Bacteria</taxon>
        <taxon>Bacillati</taxon>
        <taxon>Bacillota</taxon>
        <taxon>Bacilli</taxon>
        <taxon>Lactobacillales</taxon>
        <taxon>Enterococcaceae</taxon>
        <taxon>Enterococcus</taxon>
    </lineage>
</organism>
<name>A0ABS3LGA5_9ENTE</name>
<dbReference type="InterPro" id="IPR047640">
    <property type="entry name" value="RpiR-like"/>
</dbReference>
<evidence type="ECO:0000313" key="3">
    <source>
        <dbReference type="Proteomes" id="UP000664601"/>
    </source>
</evidence>
<evidence type="ECO:0000313" key="2">
    <source>
        <dbReference type="EMBL" id="MBO1308666.1"/>
    </source>
</evidence>
<dbReference type="PROSITE" id="PS51071">
    <property type="entry name" value="HTH_RPIR"/>
    <property type="match status" value="1"/>
</dbReference>
<keyword evidence="3" id="KW-1185">Reference proteome</keyword>
<protein>
    <submittedName>
        <fullName evidence="2">MurR/RpiR family transcriptional regulator</fullName>
    </submittedName>
</protein>
<dbReference type="PANTHER" id="PTHR30514:SF1">
    <property type="entry name" value="HTH-TYPE TRANSCRIPTIONAL REGULATOR HEXR-RELATED"/>
    <property type="match status" value="1"/>
</dbReference>
<dbReference type="InterPro" id="IPR046348">
    <property type="entry name" value="SIS_dom_sf"/>
</dbReference>
<dbReference type="Proteomes" id="UP000664601">
    <property type="component" value="Unassembled WGS sequence"/>
</dbReference>
<dbReference type="RefSeq" id="WP_207675657.1">
    <property type="nucleotide sequence ID" value="NZ_JAFREM010000040.1"/>
</dbReference>